<proteinExistence type="predicted"/>
<evidence type="ECO:0000256" key="1">
    <source>
        <dbReference type="SAM" id="MobiDB-lite"/>
    </source>
</evidence>
<keyword evidence="2" id="KW-0812">Transmembrane</keyword>
<dbReference type="RefSeq" id="WP_122147802.1">
    <property type="nucleotide sequence ID" value="NZ_RFFI01000006.1"/>
</dbReference>
<accession>A0A3M2JLK4</accession>
<evidence type="ECO:0000313" key="4">
    <source>
        <dbReference type="Proteomes" id="UP000269289"/>
    </source>
</evidence>
<dbReference type="Proteomes" id="UP000269289">
    <property type="component" value="Unassembled WGS sequence"/>
</dbReference>
<feature type="region of interest" description="Disordered" evidence="1">
    <location>
        <begin position="1"/>
        <end position="37"/>
    </location>
</feature>
<feature type="transmembrane region" description="Helical" evidence="2">
    <location>
        <begin position="227"/>
        <end position="249"/>
    </location>
</feature>
<sequence>MTDDATRTGYAAHGGPPGPDRPERRHPAAPGRARGAGPAAHAAAGLALAGLVVAGVAGAATPAVAAPDGPVVTISGDPLVHTFDTEVPGDAVTGTWTVSTTATHPVPFSGTLRADAPDPLADALAVQYGEVGADGSVSTWHDAGTLAEPVAYAAAVPTATSVSAASPLTIPVRVSLPDPSALVGDPGQPLDVTATFTVTHLDPGAGGTPAVTDPTAPGQAGPGPRGVLAITGPTGWFALLAAALVAAGITTRRRARRSAATLPTPSADIP</sequence>
<organism evidence="3 4">
    <name type="scientific">Cellulomonas triticagri</name>
    <dbReference type="NCBI Taxonomy" id="2483352"/>
    <lineage>
        <taxon>Bacteria</taxon>
        <taxon>Bacillati</taxon>
        <taxon>Actinomycetota</taxon>
        <taxon>Actinomycetes</taxon>
        <taxon>Micrococcales</taxon>
        <taxon>Cellulomonadaceae</taxon>
        <taxon>Cellulomonas</taxon>
    </lineage>
</organism>
<evidence type="ECO:0000256" key="2">
    <source>
        <dbReference type="SAM" id="Phobius"/>
    </source>
</evidence>
<gene>
    <name evidence="3" type="ORF">EBM89_02090</name>
</gene>
<comment type="caution">
    <text evidence="3">The sequence shown here is derived from an EMBL/GenBank/DDBJ whole genome shotgun (WGS) entry which is preliminary data.</text>
</comment>
<keyword evidence="2" id="KW-1133">Transmembrane helix</keyword>
<dbReference type="AlphaFoldDB" id="A0A3M2JLK4"/>
<evidence type="ECO:0000313" key="3">
    <source>
        <dbReference type="EMBL" id="RMI14024.1"/>
    </source>
</evidence>
<protein>
    <submittedName>
        <fullName evidence="3">Uncharacterized protein</fullName>
    </submittedName>
</protein>
<keyword evidence="4" id="KW-1185">Reference proteome</keyword>
<reference evidence="3 4" key="1">
    <citation type="submission" date="2018-10" db="EMBL/GenBank/DDBJ databases">
        <title>Isolation, diversity and antifungal activity of actinobacteria from wheat.</title>
        <authorList>
            <person name="Han C."/>
        </authorList>
    </citation>
    <scope>NUCLEOTIDE SEQUENCE [LARGE SCALE GENOMIC DNA]</scope>
    <source>
        <strain evidence="3 4">NEAU-YY56</strain>
    </source>
</reference>
<feature type="compositionally biased region" description="Low complexity" evidence="1">
    <location>
        <begin position="28"/>
        <end position="37"/>
    </location>
</feature>
<dbReference type="EMBL" id="RFFI01000006">
    <property type="protein sequence ID" value="RMI14024.1"/>
    <property type="molecule type" value="Genomic_DNA"/>
</dbReference>
<name>A0A3M2JLK4_9CELL</name>
<keyword evidence="2" id="KW-0472">Membrane</keyword>